<dbReference type="SMART" id="SM00420">
    <property type="entry name" value="HTH_DEOR"/>
    <property type="match status" value="1"/>
</dbReference>
<dbReference type="SMART" id="SM01134">
    <property type="entry name" value="DeoRC"/>
    <property type="match status" value="1"/>
</dbReference>
<dbReference type="EMBL" id="FNMV01000009">
    <property type="protein sequence ID" value="SDX31287.1"/>
    <property type="molecule type" value="Genomic_DNA"/>
</dbReference>
<keyword evidence="6" id="KW-1185">Reference proteome</keyword>
<dbReference type="STRING" id="229203.SAMN05444338_10918"/>
<dbReference type="Pfam" id="PF08220">
    <property type="entry name" value="HTH_DeoR"/>
    <property type="match status" value="1"/>
</dbReference>
<dbReference type="AlphaFoldDB" id="A0A1H3ANM1"/>
<dbReference type="Pfam" id="PF00455">
    <property type="entry name" value="DeoRC"/>
    <property type="match status" value="1"/>
</dbReference>
<dbReference type="PRINTS" id="PR00037">
    <property type="entry name" value="HTHLACR"/>
</dbReference>
<keyword evidence="1" id="KW-0805">Transcription regulation</keyword>
<evidence type="ECO:0000256" key="2">
    <source>
        <dbReference type="ARBA" id="ARBA00023125"/>
    </source>
</evidence>
<feature type="domain" description="HTH deoR-type" evidence="4">
    <location>
        <begin position="4"/>
        <end position="59"/>
    </location>
</feature>
<dbReference type="InterPro" id="IPR018356">
    <property type="entry name" value="Tscrpt_reg_HTH_DeoR_CS"/>
</dbReference>
<dbReference type="InterPro" id="IPR036388">
    <property type="entry name" value="WH-like_DNA-bd_sf"/>
</dbReference>
<evidence type="ECO:0000313" key="5">
    <source>
        <dbReference type="EMBL" id="SDX31287.1"/>
    </source>
</evidence>
<dbReference type="PANTHER" id="PTHR30363:SF44">
    <property type="entry name" value="AGA OPERON TRANSCRIPTIONAL REPRESSOR-RELATED"/>
    <property type="match status" value="1"/>
</dbReference>
<dbReference type="SUPFAM" id="SSF100950">
    <property type="entry name" value="NagB/RpiA/CoA transferase-like"/>
    <property type="match status" value="1"/>
</dbReference>
<dbReference type="GO" id="GO:0003677">
    <property type="term" value="F:DNA binding"/>
    <property type="evidence" value="ECO:0007669"/>
    <property type="project" value="UniProtKB-KW"/>
</dbReference>
<keyword evidence="2" id="KW-0238">DNA-binding</keyword>
<dbReference type="SUPFAM" id="SSF46785">
    <property type="entry name" value="Winged helix' DNA-binding domain"/>
    <property type="match status" value="1"/>
</dbReference>
<evidence type="ECO:0000259" key="4">
    <source>
        <dbReference type="PROSITE" id="PS51000"/>
    </source>
</evidence>
<dbReference type="InterPro" id="IPR036390">
    <property type="entry name" value="WH_DNA-bd_sf"/>
</dbReference>
<sequence length="257" mass="28225">MTIINRRQEDILKELDQKGYVTVVDLCETHNVSTVTIRKDLNFLENKKLLHRTHGGASKQPIYAFERDISDKEALQVAQKKQIAEEALKYISDNDYIILGSGSNIHYLSRIIKGFQKLTVLTPSLKVSLELCKEPSIDTIQLGGDIRNSSTSAVGPIAESILGQFSCNKLFLGTDGIHLEFGLSTSNALEAHLNKAMIDVAEKVIVLADSTKMNIRGFGKICNLNKIDVLITDSGIDNETKAKLEELGIDVVVAGKG</sequence>
<dbReference type="Proteomes" id="UP000198569">
    <property type="component" value="Unassembled WGS sequence"/>
</dbReference>
<dbReference type="GO" id="GO:0003700">
    <property type="term" value="F:DNA-binding transcription factor activity"/>
    <property type="evidence" value="ECO:0007669"/>
    <property type="project" value="InterPro"/>
</dbReference>
<organism evidence="5 6">
    <name type="scientific">Flavobacterium degerlachei</name>
    <dbReference type="NCBI Taxonomy" id="229203"/>
    <lineage>
        <taxon>Bacteria</taxon>
        <taxon>Pseudomonadati</taxon>
        <taxon>Bacteroidota</taxon>
        <taxon>Flavobacteriia</taxon>
        <taxon>Flavobacteriales</taxon>
        <taxon>Flavobacteriaceae</taxon>
        <taxon>Flavobacterium</taxon>
    </lineage>
</organism>
<evidence type="ECO:0000313" key="6">
    <source>
        <dbReference type="Proteomes" id="UP000198569"/>
    </source>
</evidence>
<dbReference type="Gene3D" id="1.10.10.10">
    <property type="entry name" value="Winged helix-like DNA-binding domain superfamily/Winged helix DNA-binding domain"/>
    <property type="match status" value="1"/>
</dbReference>
<dbReference type="InterPro" id="IPR050313">
    <property type="entry name" value="Carb_Metab_HTH_regulators"/>
</dbReference>
<dbReference type="OrthoDB" id="9797223at2"/>
<reference evidence="6" key="1">
    <citation type="submission" date="2016-10" db="EMBL/GenBank/DDBJ databases">
        <authorList>
            <person name="Varghese N."/>
            <person name="Submissions S."/>
        </authorList>
    </citation>
    <scope>NUCLEOTIDE SEQUENCE [LARGE SCALE GENOMIC DNA]</scope>
    <source>
        <strain evidence="6">DSM 15718</strain>
    </source>
</reference>
<dbReference type="PROSITE" id="PS51000">
    <property type="entry name" value="HTH_DEOR_2"/>
    <property type="match status" value="1"/>
</dbReference>
<evidence type="ECO:0000256" key="3">
    <source>
        <dbReference type="ARBA" id="ARBA00023163"/>
    </source>
</evidence>
<dbReference type="Gene3D" id="3.40.50.1360">
    <property type="match status" value="1"/>
</dbReference>
<dbReference type="PROSITE" id="PS00894">
    <property type="entry name" value="HTH_DEOR_1"/>
    <property type="match status" value="1"/>
</dbReference>
<gene>
    <name evidence="5" type="ORF">SAMN05444338_10918</name>
</gene>
<name>A0A1H3ANM1_9FLAO</name>
<accession>A0A1H3ANM1</accession>
<dbReference type="InterPro" id="IPR014036">
    <property type="entry name" value="DeoR-like_C"/>
</dbReference>
<dbReference type="RefSeq" id="WP_091432612.1">
    <property type="nucleotide sequence ID" value="NZ_FNMV01000009.1"/>
</dbReference>
<evidence type="ECO:0000256" key="1">
    <source>
        <dbReference type="ARBA" id="ARBA00023015"/>
    </source>
</evidence>
<dbReference type="PANTHER" id="PTHR30363">
    <property type="entry name" value="HTH-TYPE TRANSCRIPTIONAL REGULATOR SRLR-RELATED"/>
    <property type="match status" value="1"/>
</dbReference>
<dbReference type="InterPro" id="IPR001034">
    <property type="entry name" value="DeoR_HTH"/>
</dbReference>
<proteinExistence type="predicted"/>
<protein>
    <submittedName>
        <fullName evidence="5">Transcriptional regulator, DeoR family</fullName>
    </submittedName>
</protein>
<keyword evidence="3" id="KW-0804">Transcription</keyword>
<dbReference type="InterPro" id="IPR037171">
    <property type="entry name" value="NagB/RpiA_transferase-like"/>
</dbReference>